<feature type="coiled-coil region" evidence="1">
    <location>
        <begin position="166"/>
        <end position="197"/>
    </location>
</feature>
<name>U6K7A0_9EIME</name>
<gene>
    <name evidence="5" type="ORF">EMH_0077240</name>
</gene>
<feature type="transmembrane region" description="Helical" evidence="3">
    <location>
        <begin position="479"/>
        <end position="499"/>
    </location>
</feature>
<evidence type="ECO:0000313" key="5">
    <source>
        <dbReference type="EMBL" id="CDJ32726.1"/>
    </source>
</evidence>
<dbReference type="OrthoDB" id="345600at2759"/>
<keyword evidence="3" id="KW-0472">Membrane</keyword>
<feature type="transmembrane region" description="Helical" evidence="3">
    <location>
        <begin position="435"/>
        <end position="459"/>
    </location>
</feature>
<feature type="compositionally biased region" description="Polar residues" evidence="2">
    <location>
        <begin position="138"/>
        <end position="150"/>
    </location>
</feature>
<accession>U6K7A0</accession>
<dbReference type="GO" id="GO:0003843">
    <property type="term" value="F:1,3-beta-D-glucan synthase activity"/>
    <property type="evidence" value="ECO:0007669"/>
    <property type="project" value="InterPro"/>
</dbReference>
<dbReference type="GO" id="GO:0005886">
    <property type="term" value="C:plasma membrane"/>
    <property type="evidence" value="ECO:0007669"/>
    <property type="project" value="TreeGrafter"/>
</dbReference>
<reference evidence="5" key="1">
    <citation type="submission" date="2013-10" db="EMBL/GenBank/DDBJ databases">
        <title>Genomic analysis of the causative agents of coccidiosis in chickens.</title>
        <authorList>
            <person name="Reid A.J."/>
            <person name="Blake D."/>
            <person name="Billington K."/>
            <person name="Browne H."/>
            <person name="Dunn M."/>
            <person name="Hung S."/>
            <person name="Kawahara F."/>
            <person name="Miranda-Saavedra D."/>
            <person name="Mourier T."/>
            <person name="Nagra H."/>
            <person name="Otto T.D."/>
            <person name="Rawlings N."/>
            <person name="Sanchez A."/>
            <person name="Sanders M."/>
            <person name="Subramaniam C."/>
            <person name="Tay Y."/>
            <person name="Dear P."/>
            <person name="Doerig C."/>
            <person name="Gruber A."/>
            <person name="Parkinson J."/>
            <person name="Shirley M."/>
            <person name="Wan K.L."/>
            <person name="Berriman M."/>
            <person name="Tomley F."/>
            <person name="Pain A."/>
        </authorList>
    </citation>
    <scope>NUCLEOTIDE SEQUENCE [LARGE SCALE GENOMIC DNA]</scope>
    <source>
        <strain evidence="5">Houghton</strain>
    </source>
</reference>
<dbReference type="Pfam" id="PF02364">
    <property type="entry name" value="Glucan_synthase"/>
    <property type="match status" value="1"/>
</dbReference>
<keyword evidence="3" id="KW-1133">Transmembrane helix</keyword>
<evidence type="ECO:0000259" key="4">
    <source>
        <dbReference type="Pfam" id="PF02364"/>
    </source>
</evidence>
<keyword evidence="3" id="KW-0812">Transmembrane</keyword>
<feature type="compositionally biased region" description="Basic and acidic residues" evidence="2">
    <location>
        <begin position="118"/>
        <end position="137"/>
    </location>
</feature>
<dbReference type="Proteomes" id="UP000030744">
    <property type="component" value="Unassembled WGS sequence"/>
</dbReference>
<protein>
    <submittedName>
        <fullName evidence="5">1,3-beta-glucan synthase component domain-containing protein, putative</fullName>
    </submittedName>
</protein>
<dbReference type="VEuPathDB" id="ToxoDB:EMH_0077240"/>
<organism evidence="5 6">
    <name type="scientific">Eimeria mitis</name>
    <dbReference type="NCBI Taxonomy" id="44415"/>
    <lineage>
        <taxon>Eukaryota</taxon>
        <taxon>Sar</taxon>
        <taxon>Alveolata</taxon>
        <taxon>Apicomplexa</taxon>
        <taxon>Conoidasida</taxon>
        <taxon>Coccidia</taxon>
        <taxon>Eucoccidiorida</taxon>
        <taxon>Eimeriorina</taxon>
        <taxon>Eimeriidae</taxon>
        <taxon>Eimeria</taxon>
    </lineage>
</organism>
<evidence type="ECO:0000313" key="6">
    <source>
        <dbReference type="Proteomes" id="UP000030744"/>
    </source>
</evidence>
<keyword evidence="6" id="KW-1185">Reference proteome</keyword>
<dbReference type="GO" id="GO:0000148">
    <property type="term" value="C:1,3-beta-D-glucan synthase complex"/>
    <property type="evidence" value="ECO:0007669"/>
    <property type="project" value="InterPro"/>
</dbReference>
<feature type="domain" description="Glycosyl transferase 48" evidence="4">
    <location>
        <begin position="232"/>
        <end position="583"/>
    </location>
</feature>
<dbReference type="InterPro" id="IPR003440">
    <property type="entry name" value="Glyco_trans_48_dom"/>
</dbReference>
<evidence type="ECO:0000256" key="2">
    <source>
        <dbReference type="SAM" id="MobiDB-lite"/>
    </source>
</evidence>
<dbReference type="AlphaFoldDB" id="U6K7A0"/>
<evidence type="ECO:0000256" key="1">
    <source>
        <dbReference type="SAM" id="Coils"/>
    </source>
</evidence>
<evidence type="ECO:0000256" key="3">
    <source>
        <dbReference type="SAM" id="Phobius"/>
    </source>
</evidence>
<dbReference type="PANTHER" id="PTHR12741">
    <property type="entry name" value="LYST-INTERACTING PROTEIN LIP5 DOPAMINE RESPONSIVE PROTEIN DRG-1"/>
    <property type="match status" value="1"/>
</dbReference>
<dbReference type="RefSeq" id="XP_013355290.1">
    <property type="nucleotide sequence ID" value="XM_013499836.1"/>
</dbReference>
<dbReference type="PANTHER" id="PTHR12741:SF48">
    <property type="entry name" value="1,3-BETA-GLUCAN SYNTHASE COMPONENT FKS1-RELATED"/>
    <property type="match status" value="1"/>
</dbReference>
<feature type="region of interest" description="Disordered" evidence="2">
    <location>
        <begin position="110"/>
        <end position="150"/>
    </location>
</feature>
<feature type="transmembrane region" description="Helical" evidence="3">
    <location>
        <begin position="564"/>
        <end position="586"/>
    </location>
</feature>
<dbReference type="GO" id="GO:0006075">
    <property type="term" value="P:(1-&gt;3)-beta-D-glucan biosynthetic process"/>
    <property type="evidence" value="ECO:0007669"/>
    <property type="project" value="InterPro"/>
</dbReference>
<sequence length="588" mass="66612">MLDSSSPTDALGAECTSALRRHSIITLHPRHESSLPWSALATMDVHRLEHLLDSAAWPEDSVVASNQDVINAYNHTKVGIGMHPPVQGLQLHRQEAFHRTEFQISPHALETSGAVSRQDNHDRQANSGSKRDRHEARTSSPSTAAHRSNSVGALREIGILTMKERVAFFEEKLSRHQARMEAEAQNLARLRRNTNQEEMLWPSRRGPLRLEAIYKIRLPLIVDESGTPWGRAPIIGPGKPENQNHAIAFSRMDTMQVMDMNMESYLEEAIKLRNLLQEFALNARMRILGFREHIFTENVSSLASYMALQENLFTTTNQRLYFTPLRVRMHYGHPDIFDRFFVQTCGSCSKASNGINLSEDIFAGFNCTARGYCVHHADYIQCGKGRDVGLQQVVMFEKKVAGGNGEQVLSRDLNRLVLNMDFFRVLSLWFTGPGFFLNSVILVLAAYVCLYTKCFLAFAKYNYSGPIESALEYVLTPSTYVQFQLGMLLVLPLIPWLFLEKGLGSALRKLVDLISKFSVTYYNFMTCTKASVIDHVLIYGGAKYQETGRGFVIERATLKDIWMFFYFTHFSIGLELFVLLIIYATVGL</sequence>
<dbReference type="GeneID" id="25382176"/>
<keyword evidence="1" id="KW-0175">Coiled coil</keyword>
<proteinExistence type="predicted"/>
<reference evidence="5" key="2">
    <citation type="submission" date="2013-10" db="EMBL/GenBank/DDBJ databases">
        <authorList>
            <person name="Aslett M."/>
        </authorList>
    </citation>
    <scope>NUCLEOTIDE SEQUENCE [LARGE SCALE GENOMIC DNA]</scope>
    <source>
        <strain evidence="5">Houghton</strain>
    </source>
</reference>
<dbReference type="EMBL" id="HG684453">
    <property type="protein sequence ID" value="CDJ32726.1"/>
    <property type="molecule type" value="Genomic_DNA"/>
</dbReference>